<organism evidence="1 2">
    <name type="scientific">Hebeloma cylindrosporum</name>
    <dbReference type="NCBI Taxonomy" id="76867"/>
    <lineage>
        <taxon>Eukaryota</taxon>
        <taxon>Fungi</taxon>
        <taxon>Dikarya</taxon>
        <taxon>Basidiomycota</taxon>
        <taxon>Agaricomycotina</taxon>
        <taxon>Agaricomycetes</taxon>
        <taxon>Agaricomycetidae</taxon>
        <taxon>Agaricales</taxon>
        <taxon>Agaricineae</taxon>
        <taxon>Hymenogastraceae</taxon>
        <taxon>Hebeloma</taxon>
    </lineage>
</organism>
<gene>
    <name evidence="1" type="ORF">M413DRAFT_253727</name>
</gene>
<evidence type="ECO:0000313" key="1">
    <source>
        <dbReference type="EMBL" id="KIM37694.1"/>
    </source>
</evidence>
<evidence type="ECO:0000313" key="2">
    <source>
        <dbReference type="Proteomes" id="UP000053424"/>
    </source>
</evidence>
<sequence>MYRPTCPEHGETFLSRYCRLSQPRLQRPLDLTCLKRTLSMMWIMGRTSLSVECDPRSIIMYMGVVHRVFSVHCGEGTISISGYEPGVYGVRCGVLDRESLVSYWVMLIYSGFIHRGITSIPFMTSALHLGSPNYHETKF</sequence>
<dbReference type="Proteomes" id="UP000053424">
    <property type="component" value="Unassembled WGS sequence"/>
</dbReference>
<accession>A0A0C3C094</accession>
<keyword evidence="2" id="KW-1185">Reference proteome</keyword>
<dbReference type="EMBL" id="KN831795">
    <property type="protein sequence ID" value="KIM37694.1"/>
    <property type="molecule type" value="Genomic_DNA"/>
</dbReference>
<protein>
    <submittedName>
        <fullName evidence="1">Uncharacterized protein</fullName>
    </submittedName>
</protein>
<reference evidence="1 2" key="1">
    <citation type="submission" date="2014-04" db="EMBL/GenBank/DDBJ databases">
        <authorList>
            <consortium name="DOE Joint Genome Institute"/>
            <person name="Kuo A."/>
            <person name="Gay G."/>
            <person name="Dore J."/>
            <person name="Kohler A."/>
            <person name="Nagy L.G."/>
            <person name="Floudas D."/>
            <person name="Copeland A."/>
            <person name="Barry K.W."/>
            <person name="Cichocki N."/>
            <person name="Veneault-Fourrey C."/>
            <person name="LaButti K."/>
            <person name="Lindquist E.A."/>
            <person name="Lipzen A."/>
            <person name="Lundell T."/>
            <person name="Morin E."/>
            <person name="Murat C."/>
            <person name="Sun H."/>
            <person name="Tunlid A."/>
            <person name="Henrissat B."/>
            <person name="Grigoriev I.V."/>
            <person name="Hibbett D.S."/>
            <person name="Martin F."/>
            <person name="Nordberg H.P."/>
            <person name="Cantor M.N."/>
            <person name="Hua S.X."/>
        </authorList>
    </citation>
    <scope>NUCLEOTIDE SEQUENCE [LARGE SCALE GENOMIC DNA]</scope>
    <source>
        <strain evidence="2">h7</strain>
    </source>
</reference>
<dbReference type="HOGENOM" id="CLU_1845338_0_0_1"/>
<reference evidence="2" key="2">
    <citation type="submission" date="2015-01" db="EMBL/GenBank/DDBJ databases">
        <title>Evolutionary Origins and Diversification of the Mycorrhizal Mutualists.</title>
        <authorList>
            <consortium name="DOE Joint Genome Institute"/>
            <consortium name="Mycorrhizal Genomics Consortium"/>
            <person name="Kohler A."/>
            <person name="Kuo A."/>
            <person name="Nagy L.G."/>
            <person name="Floudas D."/>
            <person name="Copeland A."/>
            <person name="Barry K.W."/>
            <person name="Cichocki N."/>
            <person name="Veneault-Fourrey C."/>
            <person name="LaButti K."/>
            <person name="Lindquist E.A."/>
            <person name="Lipzen A."/>
            <person name="Lundell T."/>
            <person name="Morin E."/>
            <person name="Murat C."/>
            <person name="Riley R."/>
            <person name="Ohm R."/>
            <person name="Sun H."/>
            <person name="Tunlid A."/>
            <person name="Henrissat B."/>
            <person name="Grigoriev I.V."/>
            <person name="Hibbett D.S."/>
            <person name="Martin F."/>
        </authorList>
    </citation>
    <scope>NUCLEOTIDE SEQUENCE [LARGE SCALE GENOMIC DNA]</scope>
    <source>
        <strain evidence="2">h7</strain>
    </source>
</reference>
<name>A0A0C3C094_HEBCY</name>
<dbReference type="AlphaFoldDB" id="A0A0C3C094"/>
<proteinExistence type="predicted"/>